<name>A0ABQ2P3I8_9BACI</name>
<dbReference type="EMBL" id="BMLW01000049">
    <property type="protein sequence ID" value="GGP17442.1"/>
    <property type="molecule type" value="Genomic_DNA"/>
</dbReference>
<proteinExistence type="predicted"/>
<evidence type="ECO:0008006" key="3">
    <source>
        <dbReference type="Google" id="ProtNLM"/>
    </source>
</evidence>
<dbReference type="RefSeq" id="WP_188738881.1">
    <property type="nucleotide sequence ID" value="NZ_BMLW01000049.1"/>
</dbReference>
<reference evidence="2" key="1">
    <citation type="journal article" date="2019" name="Int. J. Syst. Evol. Microbiol.">
        <title>The Global Catalogue of Microorganisms (GCM) 10K type strain sequencing project: providing services to taxonomists for standard genome sequencing and annotation.</title>
        <authorList>
            <consortium name="The Broad Institute Genomics Platform"/>
            <consortium name="The Broad Institute Genome Sequencing Center for Infectious Disease"/>
            <person name="Wu L."/>
            <person name="Ma J."/>
        </authorList>
    </citation>
    <scope>NUCLEOTIDE SEQUENCE [LARGE SCALE GENOMIC DNA]</scope>
    <source>
        <strain evidence="2">CGMCC 1.7693</strain>
    </source>
</reference>
<evidence type="ECO:0000313" key="1">
    <source>
        <dbReference type="EMBL" id="GGP17442.1"/>
    </source>
</evidence>
<keyword evidence="2" id="KW-1185">Reference proteome</keyword>
<dbReference type="Proteomes" id="UP000641206">
    <property type="component" value="Unassembled WGS sequence"/>
</dbReference>
<accession>A0ABQ2P3I8</accession>
<protein>
    <recommendedName>
        <fullName evidence="3">DUF2187 domain-containing protein</fullName>
    </recommendedName>
</protein>
<evidence type="ECO:0000313" key="2">
    <source>
        <dbReference type="Proteomes" id="UP000641206"/>
    </source>
</evidence>
<gene>
    <name evidence="1" type="ORF">GCM10011346_53010</name>
</gene>
<organism evidence="1 2">
    <name type="scientific">Oceanobacillus neutriphilus</name>
    <dbReference type="NCBI Taxonomy" id="531815"/>
    <lineage>
        <taxon>Bacteria</taxon>
        <taxon>Bacillati</taxon>
        <taxon>Bacillota</taxon>
        <taxon>Bacilli</taxon>
        <taxon>Bacillales</taxon>
        <taxon>Bacillaceae</taxon>
        <taxon>Oceanobacillus</taxon>
    </lineage>
</organism>
<sequence length="69" mass="7918">MSVKPLKKGDKVVMHTCIEAESHDGTIWTCSTNEFKHHPNHDYTVVMLEDYSGSFCTEFLQKVNLRSES</sequence>
<comment type="caution">
    <text evidence="1">The sequence shown here is derived from an EMBL/GenBank/DDBJ whole genome shotgun (WGS) entry which is preliminary data.</text>
</comment>